<keyword evidence="2" id="KW-0472">Membrane</keyword>
<dbReference type="EMBL" id="WUBL01000038">
    <property type="protein sequence ID" value="KAF2969324.1"/>
    <property type="molecule type" value="Genomic_DNA"/>
</dbReference>
<feature type="transmembrane region" description="Helical" evidence="2">
    <location>
        <begin position="6"/>
        <end position="27"/>
    </location>
</feature>
<name>A0A7C8IW11_9PEZI</name>
<keyword evidence="2" id="KW-1133">Transmembrane helix</keyword>
<feature type="compositionally biased region" description="Acidic residues" evidence="1">
    <location>
        <begin position="38"/>
        <end position="48"/>
    </location>
</feature>
<dbReference type="AlphaFoldDB" id="A0A7C8IW11"/>
<proteinExistence type="predicted"/>
<evidence type="ECO:0000313" key="4">
    <source>
        <dbReference type="Proteomes" id="UP000481858"/>
    </source>
</evidence>
<protein>
    <submittedName>
        <fullName evidence="3">Uncharacterized protein</fullName>
    </submittedName>
</protein>
<feature type="compositionally biased region" description="Low complexity" evidence="1">
    <location>
        <begin position="59"/>
        <end position="107"/>
    </location>
</feature>
<dbReference type="OrthoDB" id="10536825at2759"/>
<dbReference type="InParanoid" id="A0A7C8IW11"/>
<comment type="caution">
    <text evidence="3">The sequence shown here is derived from an EMBL/GenBank/DDBJ whole genome shotgun (WGS) entry which is preliminary data.</text>
</comment>
<sequence>MTKPNDVIAILVTAFTLGGFIAFYLFAYRFRVRRDGDSDSDDDEDDDERNGAADDSGHATAASSAFSTSSTEEGAPAEEVPYPEPVAFAPGAPGPGIRAPALGGNAV</sequence>
<keyword evidence="2" id="KW-0812">Transmembrane</keyword>
<evidence type="ECO:0000313" key="3">
    <source>
        <dbReference type="EMBL" id="KAF2969324.1"/>
    </source>
</evidence>
<reference evidence="3 4" key="1">
    <citation type="submission" date="2019-12" db="EMBL/GenBank/DDBJ databases">
        <title>Draft genome sequence of the ascomycete Xylaria multiplex DSM 110363.</title>
        <authorList>
            <person name="Buettner E."/>
            <person name="Kellner H."/>
        </authorList>
    </citation>
    <scope>NUCLEOTIDE SEQUENCE [LARGE SCALE GENOMIC DNA]</scope>
    <source>
        <strain evidence="3 4">DSM 110363</strain>
    </source>
</reference>
<keyword evidence="4" id="KW-1185">Reference proteome</keyword>
<evidence type="ECO:0000256" key="1">
    <source>
        <dbReference type="SAM" id="MobiDB-lite"/>
    </source>
</evidence>
<dbReference type="Proteomes" id="UP000481858">
    <property type="component" value="Unassembled WGS sequence"/>
</dbReference>
<evidence type="ECO:0000256" key="2">
    <source>
        <dbReference type="SAM" id="Phobius"/>
    </source>
</evidence>
<feature type="region of interest" description="Disordered" evidence="1">
    <location>
        <begin position="35"/>
        <end position="107"/>
    </location>
</feature>
<gene>
    <name evidence="3" type="ORF">GQX73_g4259</name>
</gene>
<organism evidence="3 4">
    <name type="scientific">Xylaria multiplex</name>
    <dbReference type="NCBI Taxonomy" id="323545"/>
    <lineage>
        <taxon>Eukaryota</taxon>
        <taxon>Fungi</taxon>
        <taxon>Dikarya</taxon>
        <taxon>Ascomycota</taxon>
        <taxon>Pezizomycotina</taxon>
        <taxon>Sordariomycetes</taxon>
        <taxon>Xylariomycetidae</taxon>
        <taxon>Xylariales</taxon>
        <taxon>Xylariaceae</taxon>
        <taxon>Xylaria</taxon>
    </lineage>
</organism>
<accession>A0A7C8IW11</accession>